<dbReference type="Gene3D" id="1.20.1250.20">
    <property type="entry name" value="MFS general substrate transporter like domains"/>
    <property type="match status" value="1"/>
</dbReference>
<dbReference type="PANTHER" id="PTHR23502">
    <property type="entry name" value="MAJOR FACILITATOR SUPERFAMILY"/>
    <property type="match status" value="1"/>
</dbReference>
<evidence type="ECO:0000256" key="4">
    <source>
        <dbReference type="ARBA" id="ARBA00023136"/>
    </source>
</evidence>
<gene>
    <name evidence="8" type="ORF">QBC33DRAFT_548807</name>
</gene>
<feature type="transmembrane region" description="Helical" evidence="6">
    <location>
        <begin position="385"/>
        <end position="409"/>
    </location>
</feature>
<feature type="compositionally biased region" description="Low complexity" evidence="5">
    <location>
        <begin position="66"/>
        <end position="75"/>
    </location>
</feature>
<feature type="transmembrane region" description="Helical" evidence="6">
    <location>
        <begin position="429"/>
        <end position="448"/>
    </location>
</feature>
<dbReference type="InterPro" id="IPR011701">
    <property type="entry name" value="MFS"/>
</dbReference>
<feature type="region of interest" description="Disordered" evidence="5">
    <location>
        <begin position="1"/>
        <end position="90"/>
    </location>
</feature>
<dbReference type="AlphaFoldDB" id="A0AAJ0FE34"/>
<keyword evidence="4 6" id="KW-0472">Membrane</keyword>
<dbReference type="SUPFAM" id="SSF103473">
    <property type="entry name" value="MFS general substrate transporter"/>
    <property type="match status" value="1"/>
</dbReference>
<dbReference type="GeneID" id="85312087"/>
<keyword evidence="3 6" id="KW-1133">Transmembrane helix</keyword>
<dbReference type="PANTHER" id="PTHR23502:SF59">
    <property type="entry name" value="MULTIDRUG TRANSPORTER, PUTATIVE (AFU_ORTHOLOGUE AFUA_1G10370)-RELATED"/>
    <property type="match status" value="1"/>
</dbReference>
<feature type="transmembrane region" description="Helical" evidence="6">
    <location>
        <begin position="194"/>
        <end position="213"/>
    </location>
</feature>
<feature type="domain" description="Major facilitator superfamily (MFS) profile" evidence="7">
    <location>
        <begin position="157"/>
        <end position="586"/>
    </location>
</feature>
<keyword evidence="9" id="KW-1185">Reference proteome</keyword>
<evidence type="ECO:0000256" key="1">
    <source>
        <dbReference type="ARBA" id="ARBA00004141"/>
    </source>
</evidence>
<dbReference type="EMBL" id="MU839024">
    <property type="protein sequence ID" value="KAK1763887.1"/>
    <property type="molecule type" value="Genomic_DNA"/>
</dbReference>
<feature type="transmembrane region" description="Helical" evidence="6">
    <location>
        <begin position="157"/>
        <end position="174"/>
    </location>
</feature>
<name>A0AAJ0FE34_9PEZI</name>
<feature type="transmembrane region" description="Helical" evidence="6">
    <location>
        <begin position="494"/>
        <end position="521"/>
    </location>
</feature>
<evidence type="ECO:0000256" key="5">
    <source>
        <dbReference type="SAM" id="MobiDB-lite"/>
    </source>
</evidence>
<keyword evidence="2 6" id="KW-0812">Transmembrane</keyword>
<evidence type="ECO:0000256" key="6">
    <source>
        <dbReference type="SAM" id="Phobius"/>
    </source>
</evidence>
<comment type="subcellular location">
    <subcellularLocation>
        <location evidence="1">Membrane</location>
        <topology evidence="1">Multi-pass membrane protein</topology>
    </subcellularLocation>
</comment>
<dbReference type="GO" id="GO:0022857">
    <property type="term" value="F:transmembrane transporter activity"/>
    <property type="evidence" value="ECO:0007669"/>
    <property type="project" value="InterPro"/>
</dbReference>
<feature type="transmembrane region" description="Helical" evidence="6">
    <location>
        <begin position="563"/>
        <end position="584"/>
    </location>
</feature>
<dbReference type="GO" id="GO:0005886">
    <property type="term" value="C:plasma membrane"/>
    <property type="evidence" value="ECO:0007669"/>
    <property type="project" value="TreeGrafter"/>
</dbReference>
<feature type="transmembrane region" description="Helical" evidence="6">
    <location>
        <begin position="255"/>
        <end position="275"/>
    </location>
</feature>
<evidence type="ECO:0000256" key="3">
    <source>
        <dbReference type="ARBA" id="ARBA00022989"/>
    </source>
</evidence>
<feature type="transmembrane region" description="Helical" evidence="6">
    <location>
        <begin position="318"/>
        <end position="335"/>
    </location>
</feature>
<proteinExistence type="predicted"/>
<reference evidence="8" key="1">
    <citation type="submission" date="2023-06" db="EMBL/GenBank/DDBJ databases">
        <title>Genome-scale phylogeny and comparative genomics of the fungal order Sordariales.</title>
        <authorList>
            <consortium name="Lawrence Berkeley National Laboratory"/>
            <person name="Hensen N."/>
            <person name="Bonometti L."/>
            <person name="Westerberg I."/>
            <person name="Brannstrom I.O."/>
            <person name="Guillou S."/>
            <person name="Cros-Aarteil S."/>
            <person name="Calhoun S."/>
            <person name="Haridas S."/>
            <person name="Kuo A."/>
            <person name="Mondo S."/>
            <person name="Pangilinan J."/>
            <person name="Riley R."/>
            <person name="Labutti K."/>
            <person name="Andreopoulos B."/>
            <person name="Lipzen A."/>
            <person name="Chen C."/>
            <person name="Yanf M."/>
            <person name="Daum C."/>
            <person name="Ng V."/>
            <person name="Clum A."/>
            <person name="Steindorff A."/>
            <person name="Ohm R."/>
            <person name="Martin F."/>
            <person name="Silar P."/>
            <person name="Natvig D."/>
            <person name="Lalanne C."/>
            <person name="Gautier V."/>
            <person name="Ament-Velasquez S.L."/>
            <person name="Kruys A."/>
            <person name="Hutchinson M.I."/>
            <person name="Powell A.J."/>
            <person name="Barry K."/>
            <person name="Miller A.N."/>
            <person name="Grigoriev I.V."/>
            <person name="Debuchy R."/>
            <person name="Gladieux P."/>
            <person name="Thoren M.H."/>
            <person name="Johannesson H."/>
        </authorList>
    </citation>
    <scope>NUCLEOTIDE SEQUENCE</scope>
    <source>
        <strain evidence="8">8032-3</strain>
    </source>
</reference>
<feature type="transmembrane region" description="Helical" evidence="6">
    <location>
        <begin position="225"/>
        <end position="243"/>
    </location>
</feature>
<organism evidence="8 9">
    <name type="scientific">Phialemonium atrogriseum</name>
    <dbReference type="NCBI Taxonomy" id="1093897"/>
    <lineage>
        <taxon>Eukaryota</taxon>
        <taxon>Fungi</taxon>
        <taxon>Dikarya</taxon>
        <taxon>Ascomycota</taxon>
        <taxon>Pezizomycotina</taxon>
        <taxon>Sordariomycetes</taxon>
        <taxon>Sordariomycetidae</taxon>
        <taxon>Cephalothecales</taxon>
        <taxon>Cephalothecaceae</taxon>
        <taxon>Phialemonium</taxon>
    </lineage>
</organism>
<dbReference type="RefSeq" id="XP_060280100.1">
    <property type="nucleotide sequence ID" value="XM_060428900.1"/>
</dbReference>
<protein>
    <submittedName>
        <fullName evidence="8">MFS general substrate transporter</fullName>
    </submittedName>
</protein>
<dbReference type="Proteomes" id="UP001244011">
    <property type="component" value="Unassembled WGS sequence"/>
</dbReference>
<dbReference type="CDD" id="cd17323">
    <property type="entry name" value="MFS_Tpo1_MDR_like"/>
    <property type="match status" value="1"/>
</dbReference>
<evidence type="ECO:0000259" key="7">
    <source>
        <dbReference type="PROSITE" id="PS50850"/>
    </source>
</evidence>
<sequence>MSPVLVPGDGATRPVAAGAHADEAGTQGRPSNSDGVSNGDAMEDMEKSSDEDYDGHRLSLAEIRRITSSRGTGSSIHRRPSVATATDGAALGAAGRSTGIAGTISRRESIISRIRSRAVPEFTHPLAHQRTGPELLVDFDGADDPYRPVNWPTRKKIATTMAYGFVTMSATWASSSYSAGTAQVASEFHVGTQVATLGTTLFLLGFGTGPLLWAPLSEVYGRRSAVLVPMFVAICFSFGSATAKDFQTLMITRFFGAFFASAPVTNTGGVLGDLYTPAWRGIAMAGYAMAVVAGPAIGPIVSAALVQDPSLGWRWTEYLTGIIQAFILVVAVIVTDESYPPKLLIYKARKLRHETGNWGLHTKFEEWDVSIVELTKKFIIRPVQLLCTPICFLVALYASFCYGILYMQLGAIPIIFGEVRHWGTLVAELPFLCIIIGATLGALINVYNQTLYNKAYHLAGDRAVPEKRLPPMMVGSVLFSGGQFMTGWTSGENIHWVVPCIGLVLQGTGFFTIFQAALNYLVDTFTQYAASAIAANTFLRSMFAAAFPLTVTPMFHNIGVGPGLSITGGFAALLIPVPYIFYIYGKRIRARSKWSSGSVH</sequence>
<dbReference type="PROSITE" id="PS50850">
    <property type="entry name" value="MFS"/>
    <property type="match status" value="1"/>
</dbReference>
<feature type="compositionally biased region" description="Basic and acidic residues" evidence="5">
    <location>
        <begin position="44"/>
        <end position="65"/>
    </location>
</feature>
<accession>A0AAJ0FE34</accession>
<evidence type="ECO:0000313" key="8">
    <source>
        <dbReference type="EMBL" id="KAK1763887.1"/>
    </source>
</evidence>
<evidence type="ECO:0000313" key="9">
    <source>
        <dbReference type="Proteomes" id="UP001244011"/>
    </source>
</evidence>
<feature type="transmembrane region" description="Helical" evidence="6">
    <location>
        <begin position="287"/>
        <end position="306"/>
    </location>
</feature>
<dbReference type="InterPro" id="IPR036259">
    <property type="entry name" value="MFS_trans_sf"/>
</dbReference>
<evidence type="ECO:0000256" key="2">
    <source>
        <dbReference type="ARBA" id="ARBA00022692"/>
    </source>
</evidence>
<comment type="caution">
    <text evidence="8">The sequence shown here is derived from an EMBL/GenBank/DDBJ whole genome shotgun (WGS) entry which is preliminary data.</text>
</comment>
<dbReference type="FunFam" id="1.20.1250.20:FF:000011">
    <property type="entry name" value="MFS multidrug transporter, putative"/>
    <property type="match status" value="1"/>
</dbReference>
<dbReference type="Pfam" id="PF07690">
    <property type="entry name" value="MFS_1"/>
    <property type="match status" value="1"/>
</dbReference>
<dbReference type="InterPro" id="IPR020846">
    <property type="entry name" value="MFS_dom"/>
</dbReference>